<dbReference type="VEuPathDB" id="FungiDB:SAPIO_CDS6331"/>
<dbReference type="PANTHER" id="PTHR47338:SF27">
    <property type="entry name" value="ZN(II)2CYS6 TRANSCRIPTION FACTOR (EUROFUNG)"/>
    <property type="match status" value="1"/>
</dbReference>
<evidence type="ECO:0000256" key="6">
    <source>
        <dbReference type="SAM" id="MobiDB-lite"/>
    </source>
</evidence>
<keyword evidence="3" id="KW-0805">Transcription regulation</keyword>
<dbReference type="EMBL" id="JOWA01000102">
    <property type="protein sequence ID" value="KEZ42095.1"/>
    <property type="molecule type" value="Genomic_DNA"/>
</dbReference>
<feature type="region of interest" description="Disordered" evidence="6">
    <location>
        <begin position="275"/>
        <end position="313"/>
    </location>
</feature>
<evidence type="ECO:0000256" key="2">
    <source>
        <dbReference type="ARBA" id="ARBA00022723"/>
    </source>
</evidence>
<evidence type="ECO:0000256" key="3">
    <source>
        <dbReference type="ARBA" id="ARBA00023015"/>
    </source>
</evidence>
<dbReference type="PANTHER" id="PTHR47338">
    <property type="entry name" value="ZN(II)2CYS6 TRANSCRIPTION FACTOR (EUROFUNG)-RELATED"/>
    <property type="match status" value="1"/>
</dbReference>
<evidence type="ECO:0000313" key="7">
    <source>
        <dbReference type="EMBL" id="KEZ42095.1"/>
    </source>
</evidence>
<comment type="subcellular location">
    <subcellularLocation>
        <location evidence="1">Nucleus</location>
    </subcellularLocation>
</comment>
<dbReference type="GO" id="GO:0046872">
    <property type="term" value="F:metal ion binding"/>
    <property type="evidence" value="ECO:0007669"/>
    <property type="project" value="UniProtKB-KW"/>
</dbReference>
<dbReference type="GO" id="GO:0000981">
    <property type="term" value="F:DNA-binding transcription factor activity, RNA polymerase II-specific"/>
    <property type="evidence" value="ECO:0007669"/>
    <property type="project" value="InterPro"/>
</dbReference>
<name>A0A084G433_PSEDA</name>
<dbReference type="HOGENOM" id="CLU_650797_0_0_1"/>
<proteinExistence type="predicted"/>
<dbReference type="KEGG" id="sapo:SAPIO_CDS6331"/>
<keyword evidence="4" id="KW-0804">Transcription</keyword>
<dbReference type="AlphaFoldDB" id="A0A084G433"/>
<evidence type="ECO:0000256" key="5">
    <source>
        <dbReference type="ARBA" id="ARBA00023242"/>
    </source>
</evidence>
<dbReference type="OrthoDB" id="2563500at2759"/>
<keyword evidence="2" id="KW-0479">Metal-binding</keyword>
<feature type="compositionally biased region" description="Polar residues" evidence="6">
    <location>
        <begin position="285"/>
        <end position="313"/>
    </location>
</feature>
<dbReference type="GO" id="GO:0005634">
    <property type="term" value="C:nucleus"/>
    <property type="evidence" value="ECO:0007669"/>
    <property type="project" value="UniProtKB-SubCell"/>
</dbReference>
<dbReference type="GeneID" id="27725403"/>
<gene>
    <name evidence="7" type="ORF">SAPIO_CDS6331</name>
</gene>
<accession>A0A084G433</accession>
<feature type="region of interest" description="Disordered" evidence="6">
    <location>
        <begin position="330"/>
        <end position="362"/>
    </location>
</feature>
<dbReference type="Proteomes" id="UP000028545">
    <property type="component" value="Unassembled WGS sequence"/>
</dbReference>
<comment type="caution">
    <text evidence="7">The sequence shown here is derived from an EMBL/GenBank/DDBJ whole genome shotgun (WGS) entry which is preliminary data.</text>
</comment>
<evidence type="ECO:0000256" key="1">
    <source>
        <dbReference type="ARBA" id="ARBA00004123"/>
    </source>
</evidence>
<protein>
    <recommendedName>
        <fullName evidence="9">Transcription factor domain-containing protein</fullName>
    </recommendedName>
</protein>
<evidence type="ECO:0000313" key="8">
    <source>
        <dbReference type="Proteomes" id="UP000028545"/>
    </source>
</evidence>
<dbReference type="InterPro" id="IPR050815">
    <property type="entry name" value="TF_fung"/>
</dbReference>
<evidence type="ECO:0000256" key="4">
    <source>
        <dbReference type="ARBA" id="ARBA00023163"/>
    </source>
</evidence>
<dbReference type="RefSeq" id="XP_016641894.1">
    <property type="nucleotide sequence ID" value="XM_016788460.1"/>
</dbReference>
<evidence type="ECO:0008006" key="9">
    <source>
        <dbReference type="Google" id="ProtNLM"/>
    </source>
</evidence>
<keyword evidence="5" id="KW-0539">Nucleus</keyword>
<reference evidence="7 8" key="1">
    <citation type="journal article" date="2014" name="Genome Announc.">
        <title>Draft genome sequence of the pathogenic fungus Scedosporium apiospermum.</title>
        <authorList>
            <person name="Vandeputte P."/>
            <person name="Ghamrawi S."/>
            <person name="Rechenmann M."/>
            <person name="Iltis A."/>
            <person name="Giraud S."/>
            <person name="Fleury M."/>
            <person name="Thornton C."/>
            <person name="Delhaes L."/>
            <person name="Meyer W."/>
            <person name="Papon N."/>
            <person name="Bouchara J.P."/>
        </authorList>
    </citation>
    <scope>NUCLEOTIDE SEQUENCE [LARGE SCALE GENOMIC DNA]</scope>
    <source>
        <strain evidence="7 8">IHEM 14462</strain>
    </source>
</reference>
<keyword evidence="8" id="KW-1185">Reference proteome</keyword>
<sequence>MQELSVPWRSELTFSCSVLLSDAIRSRTLEQRAGAPTPGEAWAEYARKKVLLEAHVPTVQHVMTMVLLCEYSIKADQHALAFTLSGSLFRSLRLLGFDTPSRFPVASDTPIDLTRITLAGFNFPLAEAFSNAPVEFRSDLQRRCRLHANEVSGIIEKGLLHGNAAFDEPFCASVAMESAKIQIIYSATAENCPQSAETTRHNLKTNLRLLELLHAGKEGRSPYIRTLLPLCAVFGFQDVAEEWGGLTSSATYSAEVTGDAAINHLSSIAPFRQAQSEVNAKRQRIATNSAASSSPDPTGNTAIPGQMQQPVPTHTSRANLAMPAMDQWMNTSFPRDQGISPPPRSPIATQPPTGGGNSAEGLSMGEEVQASLQSASFQGAQPSMEDYIRTANGMYDYLTWDVSEISELPPFVTFNLPCHPDG</sequence>
<organism evidence="7 8">
    <name type="scientific">Pseudallescheria apiosperma</name>
    <name type="common">Scedosporium apiospermum</name>
    <dbReference type="NCBI Taxonomy" id="563466"/>
    <lineage>
        <taxon>Eukaryota</taxon>
        <taxon>Fungi</taxon>
        <taxon>Dikarya</taxon>
        <taxon>Ascomycota</taxon>
        <taxon>Pezizomycotina</taxon>
        <taxon>Sordariomycetes</taxon>
        <taxon>Hypocreomycetidae</taxon>
        <taxon>Microascales</taxon>
        <taxon>Microascaceae</taxon>
        <taxon>Scedosporium</taxon>
    </lineage>
</organism>